<sequence>MPPIAADKEELDRLYNQVAGSVVLLLRSKDGDSVDFGTGIVLFSDESRALIGVDKSQIKDGETITVRFHDSTQSVASVFLKKTTQKHAVLLVYSTARPPPVRFNVSPTTRQDIFMLGVVEEDETLGLMTGTVGNPNCRAVDRARNHIYRSESTFAVSCPMSGRSLVPNDKEKIEETKEITQLIGAPVFDMSGLVIGTIDCADPDSYNLKFAIKTNFFLDKLEKFLKDKDEQIYLSRGEEGTGTSGQGSSTSAPESKKRERADSPPSDTRKGKSLCMDQLEANMAVVSEEQLRLHKSPGQVEMDFGRREATQRALMRLVTPESDDEWRSSPSSSGLQREEDKAALKDGGSKLMQNEALC</sequence>
<dbReference type="InterPro" id="IPR009003">
    <property type="entry name" value="Peptidase_S1_PA"/>
</dbReference>
<dbReference type="SUPFAM" id="SSF50494">
    <property type="entry name" value="Trypsin-like serine proteases"/>
    <property type="match status" value="1"/>
</dbReference>
<protein>
    <submittedName>
        <fullName evidence="2">Uncharacterized protein</fullName>
    </submittedName>
</protein>
<dbReference type="OrthoDB" id="585006at2759"/>
<organism evidence="2">
    <name type="scientific">Triticum aestivum</name>
    <name type="common">Wheat</name>
    <dbReference type="NCBI Taxonomy" id="4565"/>
    <lineage>
        <taxon>Eukaryota</taxon>
        <taxon>Viridiplantae</taxon>
        <taxon>Streptophyta</taxon>
        <taxon>Embryophyta</taxon>
        <taxon>Tracheophyta</taxon>
        <taxon>Spermatophyta</taxon>
        <taxon>Magnoliopsida</taxon>
        <taxon>Liliopsida</taxon>
        <taxon>Poales</taxon>
        <taxon>Poaceae</taxon>
        <taxon>BOP clade</taxon>
        <taxon>Pooideae</taxon>
        <taxon>Triticodae</taxon>
        <taxon>Triticeae</taxon>
        <taxon>Triticinae</taxon>
        <taxon>Triticum</taxon>
    </lineage>
</organism>
<feature type="region of interest" description="Disordered" evidence="1">
    <location>
        <begin position="236"/>
        <end position="272"/>
    </location>
</feature>
<accession>A0A9R1FT71</accession>
<evidence type="ECO:0000313" key="2">
    <source>
        <dbReference type="EMBL" id="KAF7034887.1"/>
    </source>
</evidence>
<comment type="caution">
    <text evidence="2">The sequence shown here is derived from an EMBL/GenBank/DDBJ whole genome shotgun (WGS) entry which is preliminary data.</text>
</comment>
<reference evidence="2" key="1">
    <citation type="journal article" date="2017" name="Gigascience">
        <title>The first near-complete assembly of the hexaploid bread wheat genome, Triticum aestivum.</title>
        <authorList>
            <person name="Zimin A.V."/>
            <person name="Puiu D."/>
            <person name="Hall R."/>
            <person name="Kingan S."/>
            <person name="Clavijo B.J."/>
            <person name="Salzberg S.L."/>
        </authorList>
    </citation>
    <scope>NUCLEOTIDE SEQUENCE</scope>
    <source>
        <tissue evidence="2">Leaf</tissue>
    </source>
</reference>
<reference evidence="2" key="2">
    <citation type="submission" date="2020-03" db="EMBL/GenBank/DDBJ databases">
        <title>The second near-complete assembly of the hexaploid bread wheat (Triticum aestivum) genome.</title>
        <authorList>
            <person name="Zimin A.V."/>
            <person name="Puiu D."/>
            <person name="Shumante A."/>
            <person name="Alonge M."/>
            <person name="Salzberg S.L."/>
        </authorList>
    </citation>
    <scope>NUCLEOTIDE SEQUENCE</scope>
    <source>
        <tissue evidence="2">Leaf</tissue>
    </source>
</reference>
<dbReference type="AlphaFoldDB" id="A0A9R1FT71"/>
<feature type="region of interest" description="Disordered" evidence="1">
    <location>
        <begin position="316"/>
        <end position="358"/>
    </location>
</feature>
<feature type="compositionally biased region" description="Basic and acidic residues" evidence="1">
    <location>
        <begin position="336"/>
        <end position="348"/>
    </location>
</feature>
<dbReference type="Proteomes" id="UP000815260">
    <property type="component" value="Chromosome 3D"/>
</dbReference>
<dbReference type="EMBL" id="CM022219">
    <property type="protein sequence ID" value="KAF7034887.1"/>
    <property type="molecule type" value="Genomic_DNA"/>
</dbReference>
<gene>
    <name evidence="2" type="ORF">CFC21_045841</name>
</gene>
<evidence type="ECO:0000256" key="1">
    <source>
        <dbReference type="SAM" id="MobiDB-lite"/>
    </source>
</evidence>
<feature type="compositionally biased region" description="Basic and acidic residues" evidence="1">
    <location>
        <begin position="254"/>
        <end position="270"/>
    </location>
</feature>
<name>A0A9R1FT71_WHEAT</name>
<proteinExistence type="predicted"/>